<feature type="non-terminal residue" evidence="5">
    <location>
        <position position="1"/>
    </location>
</feature>
<keyword evidence="3" id="KW-0464">Manganese</keyword>
<keyword evidence="4" id="KW-1133">Transmembrane helix</keyword>
<dbReference type="GO" id="GO:0046872">
    <property type="term" value="F:metal ion binding"/>
    <property type="evidence" value="ECO:0007669"/>
    <property type="project" value="UniProtKB-KW"/>
</dbReference>
<dbReference type="PANTHER" id="PTHR45668:SF14">
    <property type="entry name" value="SERINE_THREONINE-PROTEIN PHOSPHATASE 7 INACTIVE HOMOLOG"/>
    <property type="match status" value="1"/>
</dbReference>
<dbReference type="InterPro" id="IPR051134">
    <property type="entry name" value="PPP_phosphatase"/>
</dbReference>
<dbReference type="EMBL" id="QGKW02000717">
    <property type="protein sequence ID" value="KAF2599658.1"/>
    <property type="molecule type" value="Genomic_DNA"/>
</dbReference>
<evidence type="ECO:0000256" key="4">
    <source>
        <dbReference type="SAM" id="Phobius"/>
    </source>
</evidence>
<name>A0A8S9L2U6_BRACR</name>
<keyword evidence="2" id="KW-0479">Metal-binding</keyword>
<feature type="transmembrane region" description="Helical" evidence="4">
    <location>
        <begin position="105"/>
        <end position="122"/>
    </location>
</feature>
<accession>A0A8S9L2U6</accession>
<gene>
    <name evidence="5" type="ORF">F2Q68_00007236</name>
</gene>
<sequence>MGITQLDEKIVAHHTTWNYIKSKKANKKFDFKVFTETVPNELKGIGHVAMMRRSGGHCQEPASVAFSVLSLAMHFHGWLSFFITLYYKLPLKQDKDVDITKRLDYSSAIVVLGIVSILRTFAVRVETARFMLSFSSGQDGPLFLDILLTGNCGGCDCFRLSNGELSLKSLNGYRLILGVKVIIRSHEGPDARSDREDMGNMLCGYSVDHEVESGKLYTIFSASNLSQGSRSYENEGSYAVLEPPSFTEPKFVSYTVENVPRSLHQNISVGSSAQQEIMWENRSGHGFASMGISDPPSWTVSLPSEPSQILQLQEPSQVFEGLPLPDTIEEPHKSNYDYLFRLISALKQEVQIRDTREKEL</sequence>
<dbReference type="AlphaFoldDB" id="A0A8S9L2U6"/>
<comment type="cofactor">
    <cofactor evidence="1">
        <name>Mn(2+)</name>
        <dbReference type="ChEBI" id="CHEBI:29035"/>
    </cofactor>
</comment>
<dbReference type="Gene3D" id="3.60.21.10">
    <property type="match status" value="1"/>
</dbReference>
<protein>
    <submittedName>
        <fullName evidence="5">Uncharacterized protein</fullName>
    </submittedName>
</protein>
<proteinExistence type="predicted"/>
<evidence type="ECO:0000313" key="6">
    <source>
        <dbReference type="Proteomes" id="UP000712281"/>
    </source>
</evidence>
<keyword evidence="4" id="KW-0812">Transmembrane</keyword>
<feature type="transmembrane region" description="Helical" evidence="4">
    <location>
        <begin position="62"/>
        <end position="85"/>
    </location>
</feature>
<evidence type="ECO:0000256" key="2">
    <source>
        <dbReference type="ARBA" id="ARBA00022723"/>
    </source>
</evidence>
<evidence type="ECO:0000313" key="5">
    <source>
        <dbReference type="EMBL" id="KAF2599658.1"/>
    </source>
</evidence>
<dbReference type="PANTHER" id="PTHR45668">
    <property type="entry name" value="SERINE/THREONINE-PROTEIN PHOSPHATASE 5-RELATED"/>
    <property type="match status" value="1"/>
</dbReference>
<keyword evidence="4" id="KW-0472">Membrane</keyword>
<dbReference type="InterPro" id="IPR029052">
    <property type="entry name" value="Metallo-depent_PP-like"/>
</dbReference>
<evidence type="ECO:0000256" key="3">
    <source>
        <dbReference type="ARBA" id="ARBA00023211"/>
    </source>
</evidence>
<reference evidence="5" key="1">
    <citation type="submission" date="2019-12" db="EMBL/GenBank/DDBJ databases">
        <title>Genome sequencing and annotation of Brassica cretica.</title>
        <authorList>
            <person name="Studholme D.J."/>
            <person name="Sarris P.F."/>
        </authorList>
    </citation>
    <scope>NUCLEOTIDE SEQUENCE</scope>
    <source>
        <strain evidence="5">PFS-001/15</strain>
        <tissue evidence="5">Leaf</tissue>
    </source>
</reference>
<evidence type="ECO:0000256" key="1">
    <source>
        <dbReference type="ARBA" id="ARBA00001936"/>
    </source>
</evidence>
<organism evidence="5 6">
    <name type="scientific">Brassica cretica</name>
    <name type="common">Mustard</name>
    <dbReference type="NCBI Taxonomy" id="69181"/>
    <lineage>
        <taxon>Eukaryota</taxon>
        <taxon>Viridiplantae</taxon>
        <taxon>Streptophyta</taxon>
        <taxon>Embryophyta</taxon>
        <taxon>Tracheophyta</taxon>
        <taxon>Spermatophyta</taxon>
        <taxon>Magnoliopsida</taxon>
        <taxon>eudicotyledons</taxon>
        <taxon>Gunneridae</taxon>
        <taxon>Pentapetalae</taxon>
        <taxon>rosids</taxon>
        <taxon>malvids</taxon>
        <taxon>Brassicales</taxon>
        <taxon>Brassicaceae</taxon>
        <taxon>Brassiceae</taxon>
        <taxon>Brassica</taxon>
    </lineage>
</organism>
<dbReference type="Proteomes" id="UP000712281">
    <property type="component" value="Unassembled WGS sequence"/>
</dbReference>
<comment type="caution">
    <text evidence="5">The sequence shown here is derived from an EMBL/GenBank/DDBJ whole genome shotgun (WGS) entry which is preliminary data.</text>
</comment>